<keyword evidence="1" id="KW-0805">Transcription regulation</keyword>
<comment type="caution">
    <text evidence="6">The sequence shown here is derived from an EMBL/GenBank/DDBJ whole genome shotgun (WGS) entry which is preliminary data.</text>
</comment>
<dbReference type="InterPro" id="IPR016040">
    <property type="entry name" value="NAD(P)-bd_dom"/>
</dbReference>
<evidence type="ECO:0000259" key="5">
    <source>
        <dbReference type="Pfam" id="PF13460"/>
    </source>
</evidence>
<sequence length="172" mass="19407">MSRPRELDYAAALHAAMDTFWEHGYTASSYDILSKGTKLKKQSLYGAFGDKKALFHKSLSFEQRGVSGTIQELLSHGTTAAEKLRYWQRHLLASHDKRNIGCLITGRAAVETLLNKNKPVRALVREDDAHAAELRARGVEIAVGDLLDFDSLRRAIEDPFGYPLILRRFLHE</sequence>
<keyword evidence="2" id="KW-0238">DNA-binding</keyword>
<feature type="domain" description="NAD(P)-binding" evidence="5">
    <location>
        <begin position="105"/>
        <end position="158"/>
    </location>
</feature>
<dbReference type="Pfam" id="PF13460">
    <property type="entry name" value="NAD_binding_10"/>
    <property type="match status" value="1"/>
</dbReference>
<dbReference type="SUPFAM" id="SSF51735">
    <property type="entry name" value="NAD(P)-binding Rossmann-fold domains"/>
    <property type="match status" value="1"/>
</dbReference>
<protein>
    <submittedName>
        <fullName evidence="6">NAD(P)H-binding protein</fullName>
    </submittedName>
</protein>
<dbReference type="InterPro" id="IPR036291">
    <property type="entry name" value="NAD(P)-bd_dom_sf"/>
</dbReference>
<dbReference type="InterPro" id="IPR001647">
    <property type="entry name" value="HTH_TetR"/>
</dbReference>
<evidence type="ECO:0000313" key="6">
    <source>
        <dbReference type="EMBL" id="NBD24972.1"/>
    </source>
</evidence>
<accession>A0ABW9XRJ5</accession>
<dbReference type="Gene3D" id="3.40.50.720">
    <property type="entry name" value="NAD(P)-binding Rossmann-like Domain"/>
    <property type="match status" value="1"/>
</dbReference>
<dbReference type="EMBL" id="JAAAMV010000009">
    <property type="protein sequence ID" value="NBD24972.1"/>
    <property type="molecule type" value="Genomic_DNA"/>
</dbReference>
<dbReference type="RefSeq" id="WP_161743776.1">
    <property type="nucleotide sequence ID" value="NZ_JAAAMV010000009.1"/>
</dbReference>
<evidence type="ECO:0000256" key="2">
    <source>
        <dbReference type="ARBA" id="ARBA00023125"/>
    </source>
</evidence>
<feature type="domain" description="HTH tetR-type" evidence="4">
    <location>
        <begin position="13"/>
        <end position="56"/>
    </location>
</feature>
<dbReference type="Pfam" id="PF00440">
    <property type="entry name" value="TetR_N"/>
    <property type="match status" value="1"/>
</dbReference>
<keyword evidence="7" id="KW-1185">Reference proteome</keyword>
<evidence type="ECO:0000256" key="1">
    <source>
        <dbReference type="ARBA" id="ARBA00023015"/>
    </source>
</evidence>
<name>A0ABW9XRJ5_9BACL</name>
<reference evidence="6 7" key="1">
    <citation type="submission" date="2020-01" db="EMBL/GenBank/DDBJ databases">
        <title>Paenibacillus soybeanensis sp. nov. isolated from the nodules of soybean (Glycine max(L.) Merr).</title>
        <authorList>
            <person name="Wang H."/>
        </authorList>
    </citation>
    <scope>NUCLEOTIDE SEQUENCE [LARGE SCALE GENOMIC DNA]</scope>
    <source>
        <strain evidence="6 7">T1</strain>
    </source>
</reference>
<proteinExistence type="predicted"/>
<dbReference type="Gene3D" id="1.10.10.60">
    <property type="entry name" value="Homeodomain-like"/>
    <property type="match status" value="1"/>
</dbReference>
<evidence type="ECO:0000313" key="7">
    <source>
        <dbReference type="Proteomes" id="UP000665561"/>
    </source>
</evidence>
<dbReference type="PANTHER" id="PTHR47506:SF1">
    <property type="entry name" value="HTH-TYPE TRANSCRIPTIONAL REGULATOR YJDC"/>
    <property type="match status" value="1"/>
</dbReference>
<dbReference type="Proteomes" id="UP000665561">
    <property type="component" value="Unassembled WGS sequence"/>
</dbReference>
<keyword evidence="3" id="KW-0804">Transcription</keyword>
<dbReference type="SUPFAM" id="SSF46689">
    <property type="entry name" value="Homeodomain-like"/>
    <property type="match status" value="1"/>
</dbReference>
<evidence type="ECO:0000256" key="3">
    <source>
        <dbReference type="ARBA" id="ARBA00023163"/>
    </source>
</evidence>
<dbReference type="InterPro" id="IPR009057">
    <property type="entry name" value="Homeodomain-like_sf"/>
</dbReference>
<dbReference type="PANTHER" id="PTHR47506">
    <property type="entry name" value="TRANSCRIPTIONAL REGULATORY PROTEIN"/>
    <property type="match status" value="1"/>
</dbReference>
<evidence type="ECO:0000259" key="4">
    <source>
        <dbReference type="Pfam" id="PF00440"/>
    </source>
</evidence>
<gene>
    <name evidence="6" type="ORF">GT019_13895</name>
</gene>
<organism evidence="6 7">
    <name type="scientific">Paenibacillus glycinis</name>
    <dbReference type="NCBI Taxonomy" id="2697035"/>
    <lineage>
        <taxon>Bacteria</taxon>
        <taxon>Bacillati</taxon>
        <taxon>Bacillota</taxon>
        <taxon>Bacilli</taxon>
        <taxon>Bacillales</taxon>
        <taxon>Paenibacillaceae</taxon>
        <taxon>Paenibacillus</taxon>
    </lineage>
</organism>